<accession>A0A0C1ISX2</accession>
<organism evidence="1 2">
    <name type="scientific">Flavihumibacter solisilvae</name>
    <dbReference type="NCBI Taxonomy" id="1349421"/>
    <lineage>
        <taxon>Bacteria</taxon>
        <taxon>Pseudomonadati</taxon>
        <taxon>Bacteroidota</taxon>
        <taxon>Chitinophagia</taxon>
        <taxon>Chitinophagales</taxon>
        <taxon>Chitinophagaceae</taxon>
        <taxon>Flavihumibacter</taxon>
    </lineage>
</organism>
<sequence length="101" mass="11288">MEQLKILAAGKNKDIMTVIDRLINTHENWSGVTVTTTEEAIDTAKEARYDLLLICAGLSSVEEKELTEELHTLQPNLRVMRHYGGGSGLLESEIQSYLKTI</sequence>
<evidence type="ECO:0008006" key="3">
    <source>
        <dbReference type="Google" id="ProtNLM"/>
    </source>
</evidence>
<comment type="caution">
    <text evidence="1">The sequence shown here is derived from an EMBL/GenBank/DDBJ whole genome shotgun (WGS) entry which is preliminary data.</text>
</comment>
<evidence type="ECO:0000313" key="1">
    <source>
        <dbReference type="EMBL" id="KIC93504.1"/>
    </source>
</evidence>
<protein>
    <recommendedName>
        <fullName evidence="3">Response regulatory domain-containing protein</fullName>
    </recommendedName>
</protein>
<evidence type="ECO:0000313" key="2">
    <source>
        <dbReference type="Proteomes" id="UP000031408"/>
    </source>
</evidence>
<dbReference type="SUPFAM" id="SSF52172">
    <property type="entry name" value="CheY-like"/>
    <property type="match status" value="1"/>
</dbReference>
<dbReference type="InterPro" id="IPR011006">
    <property type="entry name" value="CheY-like_superfamily"/>
</dbReference>
<proteinExistence type="predicted"/>
<dbReference type="Proteomes" id="UP000031408">
    <property type="component" value="Unassembled WGS sequence"/>
</dbReference>
<keyword evidence="2" id="KW-1185">Reference proteome</keyword>
<dbReference type="RefSeq" id="WP_039142046.1">
    <property type="nucleotide sequence ID" value="NZ_JSVC01000019.1"/>
</dbReference>
<dbReference type="AlphaFoldDB" id="A0A0C1ISX2"/>
<name>A0A0C1ISX2_9BACT</name>
<reference evidence="1 2" key="1">
    <citation type="submission" date="2014-11" db="EMBL/GenBank/DDBJ databases">
        <title>Genome sequence of Flavihumibacter solisilvae 3-3.</title>
        <authorList>
            <person name="Zhou G."/>
            <person name="Li M."/>
            <person name="Wang G."/>
        </authorList>
    </citation>
    <scope>NUCLEOTIDE SEQUENCE [LARGE SCALE GENOMIC DNA]</scope>
    <source>
        <strain evidence="1 2">3-3</strain>
    </source>
</reference>
<dbReference type="OrthoDB" id="677818at2"/>
<dbReference type="STRING" id="1349421.OI18_17255"/>
<gene>
    <name evidence="1" type="ORF">OI18_17255</name>
</gene>
<dbReference type="EMBL" id="JSVC01000019">
    <property type="protein sequence ID" value="KIC93504.1"/>
    <property type="molecule type" value="Genomic_DNA"/>
</dbReference>
<dbReference type="Gene3D" id="3.40.50.2300">
    <property type="match status" value="1"/>
</dbReference>